<sequence>MQQEPDYLSDYEAFLKGEIEYDRMCLQKVHAFLIDMDSGCCEGINADLALLGAGKLLSTIKDDGFADRYDGWQAFSRARRAIMDEEFDLVKVFQDLDAAEEALADNENFLLEGGFSPSRLKADAETDYRMGLLVADSFSHGVLP</sequence>
<reference evidence="1 2" key="1">
    <citation type="submission" date="2023-10" db="EMBL/GenBank/DDBJ databases">
        <title>Sorlinia euscelidii gen. nov., sp. nov., an acetic acid bacteria isolated from the gut of Euscelidius variegatus emitter.</title>
        <authorList>
            <person name="Michoud G."/>
            <person name="Marasco R."/>
            <person name="Seferji K."/>
            <person name="Gonella E."/>
            <person name="Garuglieri E."/>
            <person name="Alma A."/>
            <person name="Mapelli F."/>
            <person name="Borin S."/>
            <person name="Daffonchio D."/>
            <person name="Crotti E."/>
        </authorList>
    </citation>
    <scope>NUCLEOTIDE SEQUENCE [LARGE SCALE GENOMIC DNA]</scope>
    <source>
        <strain evidence="1 2">EV16P</strain>
    </source>
</reference>
<dbReference type="RefSeq" id="WP_394819473.1">
    <property type="nucleotide sequence ID" value="NZ_JAWJZY010000002.1"/>
</dbReference>
<evidence type="ECO:0000313" key="2">
    <source>
        <dbReference type="Proteomes" id="UP001312908"/>
    </source>
</evidence>
<gene>
    <name evidence="1" type="ORF">DOFOFD_05985</name>
</gene>
<organism evidence="1 2">
    <name type="scientific">Sorlinia euscelidii</name>
    <dbReference type="NCBI Taxonomy" id="3081148"/>
    <lineage>
        <taxon>Bacteria</taxon>
        <taxon>Pseudomonadati</taxon>
        <taxon>Pseudomonadota</taxon>
        <taxon>Alphaproteobacteria</taxon>
        <taxon>Acetobacterales</taxon>
        <taxon>Acetobacteraceae</taxon>
        <taxon>Sorlinia</taxon>
    </lineage>
</organism>
<dbReference type="EMBL" id="JAWJZY010000002">
    <property type="protein sequence ID" value="MEE8658557.1"/>
    <property type="molecule type" value="Genomic_DNA"/>
</dbReference>
<protein>
    <submittedName>
        <fullName evidence="1">Uncharacterized protein</fullName>
    </submittedName>
</protein>
<proteinExistence type="predicted"/>
<evidence type="ECO:0000313" key="1">
    <source>
        <dbReference type="EMBL" id="MEE8658557.1"/>
    </source>
</evidence>
<accession>A0ABU7U3V3</accession>
<name>A0ABU7U3V3_9PROT</name>
<dbReference type="Proteomes" id="UP001312908">
    <property type="component" value="Unassembled WGS sequence"/>
</dbReference>
<keyword evidence="2" id="KW-1185">Reference proteome</keyword>
<comment type="caution">
    <text evidence="1">The sequence shown here is derived from an EMBL/GenBank/DDBJ whole genome shotgun (WGS) entry which is preliminary data.</text>
</comment>